<evidence type="ECO:0000313" key="12">
    <source>
        <dbReference type="Proteomes" id="UP000229681"/>
    </source>
</evidence>
<evidence type="ECO:0000256" key="2">
    <source>
        <dbReference type="ARBA" id="ARBA00022679"/>
    </source>
</evidence>
<evidence type="ECO:0000256" key="4">
    <source>
        <dbReference type="ARBA" id="ARBA00022741"/>
    </source>
</evidence>
<dbReference type="PANTHER" id="PTHR19136">
    <property type="entry name" value="MOLYBDENUM COFACTOR GUANYLYLTRANSFERASE"/>
    <property type="match status" value="1"/>
</dbReference>
<dbReference type="EMBL" id="PGTL01000007">
    <property type="protein sequence ID" value="PJF42898.1"/>
    <property type="molecule type" value="Genomic_DNA"/>
</dbReference>
<comment type="caution">
    <text evidence="10">The sequence shown here is derived from an EMBL/GenBank/DDBJ whole genome shotgun (WGS) entry which is preliminary data.</text>
</comment>
<evidence type="ECO:0000256" key="6">
    <source>
        <dbReference type="ARBA" id="ARBA00023134"/>
    </source>
</evidence>
<dbReference type="InterPro" id="IPR013482">
    <property type="entry name" value="Molybde_CF_guanTrfase"/>
</dbReference>
<dbReference type="Gene3D" id="3.90.550.10">
    <property type="entry name" value="Spore Coat Polysaccharide Biosynthesis Protein SpsA, Chain A"/>
    <property type="match status" value="1"/>
</dbReference>
<feature type="domain" description="MobA-like NTP transferase" evidence="8">
    <location>
        <begin position="1"/>
        <end position="146"/>
    </location>
</feature>
<reference evidence="11 12" key="1">
    <citation type="submission" date="2017-11" db="EMBL/GenBank/DDBJ databases">
        <title>Evolution of Phototrophy in the Chloroflexi Phylum Driven by Horizontal Gene Transfer.</title>
        <authorList>
            <person name="Ward L.M."/>
            <person name="Hemp J."/>
            <person name="Shih P.M."/>
            <person name="Mcglynn S.E."/>
            <person name="Fischer W."/>
        </authorList>
    </citation>
    <scope>NUCLEOTIDE SEQUENCE [LARGE SCALE GENOMIC DNA]</scope>
    <source>
        <strain evidence="10">CP1_1M</strain>
        <strain evidence="9">JP3_13</strain>
    </source>
</reference>
<dbReference type="EMBL" id="PGTM01000148">
    <property type="protein sequence ID" value="PJF35492.1"/>
    <property type="molecule type" value="Genomic_DNA"/>
</dbReference>
<evidence type="ECO:0000313" key="9">
    <source>
        <dbReference type="EMBL" id="PJF35492.1"/>
    </source>
</evidence>
<organism evidence="10 11">
    <name type="scientific">Candidatus Thermofonsia Clade 1 bacterium</name>
    <dbReference type="NCBI Taxonomy" id="2364210"/>
    <lineage>
        <taxon>Bacteria</taxon>
        <taxon>Bacillati</taxon>
        <taxon>Chloroflexota</taxon>
        <taxon>Candidatus Thermofontia</taxon>
        <taxon>Candidatus Thermofonsia Clade 1</taxon>
    </lineage>
</organism>
<keyword evidence="3" id="KW-0479">Metal-binding</keyword>
<dbReference type="SUPFAM" id="SSF53448">
    <property type="entry name" value="Nucleotide-diphospho-sugar transferases"/>
    <property type="match status" value="1"/>
</dbReference>
<keyword evidence="5" id="KW-0460">Magnesium</keyword>
<evidence type="ECO:0000313" key="11">
    <source>
        <dbReference type="Proteomes" id="UP000228947"/>
    </source>
</evidence>
<dbReference type="AlphaFoldDB" id="A0A2M8PZC2"/>
<proteinExistence type="predicted"/>
<sequence length="186" mass="20942">MGFDKRRLRLWEPDGPTLLERTCALLAPLCAELIVVLNDPEAWPGLAARLVCDRLPESGALGGLYSGMLAAQHEYCLVVGADMPFLSAALLSAMLAYPRPYQALVPRHAEGLEPLHAIYQRQTHSLIDLLIRNGERRLSAFIERLDAVFLSPEFWSRYDPLQRAFFNLNTPEDVERARALLRDQST</sequence>
<keyword evidence="1" id="KW-0963">Cytoplasm</keyword>
<dbReference type="Pfam" id="PF12804">
    <property type="entry name" value="NTP_transf_3"/>
    <property type="match status" value="1"/>
</dbReference>
<evidence type="ECO:0000256" key="3">
    <source>
        <dbReference type="ARBA" id="ARBA00022723"/>
    </source>
</evidence>
<evidence type="ECO:0000256" key="1">
    <source>
        <dbReference type="ARBA" id="ARBA00022490"/>
    </source>
</evidence>
<dbReference type="InterPro" id="IPR025877">
    <property type="entry name" value="MobA-like_NTP_Trfase"/>
</dbReference>
<keyword evidence="7" id="KW-0501">Molybdenum cofactor biosynthesis</keyword>
<evidence type="ECO:0000256" key="7">
    <source>
        <dbReference type="ARBA" id="ARBA00023150"/>
    </source>
</evidence>
<dbReference type="GO" id="GO:0006777">
    <property type="term" value="P:Mo-molybdopterin cofactor biosynthetic process"/>
    <property type="evidence" value="ECO:0007669"/>
    <property type="project" value="UniProtKB-KW"/>
</dbReference>
<gene>
    <name evidence="9" type="ORF">CUN49_10275</name>
    <name evidence="10" type="ORF">CUN50_02535</name>
</gene>
<dbReference type="GO" id="GO:0046872">
    <property type="term" value="F:metal ion binding"/>
    <property type="evidence" value="ECO:0007669"/>
    <property type="project" value="UniProtKB-KW"/>
</dbReference>
<dbReference type="PANTHER" id="PTHR19136:SF81">
    <property type="entry name" value="MOLYBDENUM COFACTOR GUANYLYLTRANSFERASE"/>
    <property type="match status" value="1"/>
</dbReference>
<keyword evidence="6" id="KW-0342">GTP-binding</keyword>
<dbReference type="CDD" id="cd02503">
    <property type="entry name" value="MobA"/>
    <property type="match status" value="1"/>
</dbReference>
<dbReference type="GO" id="GO:0016779">
    <property type="term" value="F:nucleotidyltransferase activity"/>
    <property type="evidence" value="ECO:0007669"/>
    <property type="project" value="UniProtKB-KW"/>
</dbReference>
<accession>A0A2M8PD64</accession>
<keyword evidence="10" id="KW-0548">Nucleotidyltransferase</keyword>
<protein>
    <submittedName>
        <fullName evidence="10">Molybdenum cofactor guanylyltransferase</fullName>
    </submittedName>
</protein>
<dbReference type="InterPro" id="IPR029044">
    <property type="entry name" value="Nucleotide-diphossugar_trans"/>
</dbReference>
<accession>A0A2M8PZC2</accession>
<dbReference type="GO" id="GO:0005525">
    <property type="term" value="F:GTP binding"/>
    <property type="evidence" value="ECO:0007669"/>
    <property type="project" value="UniProtKB-KW"/>
</dbReference>
<dbReference type="Proteomes" id="UP000228947">
    <property type="component" value="Unassembled WGS sequence"/>
</dbReference>
<keyword evidence="4" id="KW-0547">Nucleotide-binding</keyword>
<evidence type="ECO:0000259" key="8">
    <source>
        <dbReference type="Pfam" id="PF12804"/>
    </source>
</evidence>
<keyword evidence="2 10" id="KW-0808">Transferase</keyword>
<evidence type="ECO:0000313" key="10">
    <source>
        <dbReference type="EMBL" id="PJF42898.1"/>
    </source>
</evidence>
<evidence type="ECO:0000256" key="5">
    <source>
        <dbReference type="ARBA" id="ARBA00022842"/>
    </source>
</evidence>
<name>A0A2M8PZC2_9CHLR</name>
<dbReference type="Proteomes" id="UP000229681">
    <property type="component" value="Unassembled WGS sequence"/>
</dbReference>